<gene>
    <name evidence="2" type="ORF">IMZ16_01780</name>
</gene>
<feature type="compositionally biased region" description="Basic and acidic residues" evidence="1">
    <location>
        <begin position="14"/>
        <end position="27"/>
    </location>
</feature>
<feature type="region of interest" description="Disordered" evidence="1">
    <location>
        <begin position="1"/>
        <end position="43"/>
    </location>
</feature>
<dbReference type="RefSeq" id="WP_193440251.1">
    <property type="nucleotide sequence ID" value="NZ_CP063145.1"/>
</dbReference>
<accession>A0A7M1T312</accession>
<reference evidence="2 3" key="1">
    <citation type="submission" date="2020-10" db="EMBL/GenBank/DDBJ databases">
        <title>Complete genome of Cruoricapor ignavus strain M1214 isolated from the blood culture of a febrile patient.</title>
        <authorList>
            <person name="Guglielmino C.J.D."/>
        </authorList>
    </citation>
    <scope>NUCLEOTIDE SEQUENCE [LARGE SCALE GENOMIC DNA]</scope>
    <source>
        <strain evidence="2 3">M1214</strain>
    </source>
</reference>
<proteinExistence type="predicted"/>
<organism evidence="2 3">
    <name type="scientific">Cruoricaptor ignavus</name>
    <dbReference type="NCBI Taxonomy" id="1118202"/>
    <lineage>
        <taxon>Bacteria</taxon>
        <taxon>Pseudomonadati</taxon>
        <taxon>Bacteroidota</taxon>
        <taxon>Flavobacteriia</taxon>
        <taxon>Flavobacteriales</taxon>
        <taxon>Weeksellaceae</taxon>
        <taxon>Cruoricaptor</taxon>
    </lineage>
</organism>
<dbReference type="AlphaFoldDB" id="A0A7M1T312"/>
<dbReference type="EMBL" id="CP063145">
    <property type="protein sequence ID" value="QOR74199.1"/>
    <property type="molecule type" value="Genomic_DNA"/>
</dbReference>
<name>A0A7M1T312_9FLAO</name>
<evidence type="ECO:0000313" key="2">
    <source>
        <dbReference type="EMBL" id="QOR74199.1"/>
    </source>
</evidence>
<evidence type="ECO:0008006" key="4">
    <source>
        <dbReference type="Google" id="ProtNLM"/>
    </source>
</evidence>
<dbReference type="KEGG" id="civ:IMZ16_01780"/>
<sequence>MTTIKSTSSIQQGEKIHPKEWDFKNRAPNDLNGRTKRAENHRSIKKQLDRCSGLFTEIVNRYKNINEELTTKTVKQKLDAEFKKSKAASDFFRIYDEFILDKESDFSGKVHGCFFQTG</sequence>
<feature type="compositionally biased region" description="Polar residues" evidence="1">
    <location>
        <begin position="1"/>
        <end position="12"/>
    </location>
</feature>
<protein>
    <recommendedName>
        <fullName evidence="4">Arm DNA-binding domain-containing protein</fullName>
    </recommendedName>
</protein>
<dbReference type="Proteomes" id="UP000593605">
    <property type="component" value="Chromosome"/>
</dbReference>
<evidence type="ECO:0000313" key="3">
    <source>
        <dbReference type="Proteomes" id="UP000593605"/>
    </source>
</evidence>
<evidence type="ECO:0000256" key="1">
    <source>
        <dbReference type="SAM" id="MobiDB-lite"/>
    </source>
</evidence>